<feature type="binding site" evidence="8">
    <location>
        <position position="125"/>
    </location>
    <ligand>
        <name>ATP</name>
        <dbReference type="ChEBI" id="CHEBI:30616"/>
    </ligand>
</feature>
<dbReference type="AlphaFoldDB" id="A0A2R4MIQ1"/>
<dbReference type="GO" id="GO:0070733">
    <property type="term" value="F:AMPylase activity"/>
    <property type="evidence" value="ECO:0007669"/>
    <property type="project" value="UniProtKB-EC"/>
</dbReference>
<comment type="catalytic activity">
    <reaction evidence="8">
        <text>L-seryl-[protein] + ATP = 3-O-(5'-adenylyl)-L-seryl-[protein] + diphosphate</text>
        <dbReference type="Rhea" id="RHEA:58120"/>
        <dbReference type="Rhea" id="RHEA-COMP:9863"/>
        <dbReference type="Rhea" id="RHEA-COMP:15073"/>
        <dbReference type="ChEBI" id="CHEBI:29999"/>
        <dbReference type="ChEBI" id="CHEBI:30616"/>
        <dbReference type="ChEBI" id="CHEBI:33019"/>
        <dbReference type="ChEBI" id="CHEBI:142516"/>
        <dbReference type="EC" id="2.7.7.108"/>
    </reaction>
</comment>
<keyword evidence="10" id="KW-1185">Reference proteome</keyword>
<evidence type="ECO:0000313" key="10">
    <source>
        <dbReference type="Proteomes" id="UP000258927"/>
    </source>
</evidence>
<keyword evidence="4 8" id="KW-0479">Metal-binding</keyword>
<feature type="binding site" evidence="8">
    <location>
        <position position="92"/>
    </location>
    <ligand>
        <name>ATP</name>
        <dbReference type="ChEBI" id="CHEBI:30616"/>
    </ligand>
</feature>
<keyword evidence="3 8" id="KW-0548">Nucleotidyltransferase</keyword>
<comment type="similarity">
    <text evidence="1 8">Belongs to the SELO family.</text>
</comment>
<dbReference type="KEGG" id="mmyr:MXMO3_03393"/>
<comment type="catalytic activity">
    <reaction evidence="8">
        <text>L-tyrosyl-[protein] + UTP = O-(5'-uridylyl)-L-tyrosyl-[protein] + diphosphate</text>
        <dbReference type="Rhea" id="RHEA:83887"/>
        <dbReference type="Rhea" id="RHEA-COMP:10136"/>
        <dbReference type="Rhea" id="RHEA-COMP:20238"/>
        <dbReference type="ChEBI" id="CHEBI:33019"/>
        <dbReference type="ChEBI" id="CHEBI:46398"/>
        <dbReference type="ChEBI" id="CHEBI:46858"/>
        <dbReference type="ChEBI" id="CHEBI:90602"/>
    </reaction>
</comment>
<evidence type="ECO:0000256" key="2">
    <source>
        <dbReference type="ARBA" id="ARBA00022679"/>
    </source>
</evidence>
<dbReference type="GO" id="GO:0030145">
    <property type="term" value="F:manganese ion binding"/>
    <property type="evidence" value="ECO:0007669"/>
    <property type="project" value="UniProtKB-UniRule"/>
</dbReference>
<organism evidence="9 10">
    <name type="scientific">Maritalea myrionectae</name>
    <dbReference type="NCBI Taxonomy" id="454601"/>
    <lineage>
        <taxon>Bacteria</taxon>
        <taxon>Pseudomonadati</taxon>
        <taxon>Pseudomonadota</taxon>
        <taxon>Alphaproteobacteria</taxon>
        <taxon>Hyphomicrobiales</taxon>
        <taxon>Devosiaceae</taxon>
        <taxon>Maritalea</taxon>
    </lineage>
</organism>
<feature type="active site" description="Proton acceptor" evidence="8">
    <location>
        <position position="251"/>
    </location>
</feature>
<dbReference type="EMBL" id="CP021330">
    <property type="protein sequence ID" value="AVX05897.1"/>
    <property type="molecule type" value="Genomic_DNA"/>
</dbReference>
<keyword evidence="8" id="KW-0464">Manganese</keyword>
<dbReference type="EC" id="2.7.7.-" evidence="8"/>
<keyword evidence="6 8" id="KW-0067">ATP-binding</keyword>
<evidence type="ECO:0000256" key="3">
    <source>
        <dbReference type="ARBA" id="ARBA00022695"/>
    </source>
</evidence>
<evidence type="ECO:0000256" key="5">
    <source>
        <dbReference type="ARBA" id="ARBA00022741"/>
    </source>
</evidence>
<accession>A0A2R4MIQ1</accession>
<feature type="binding site" evidence="8">
    <location>
        <position position="124"/>
    </location>
    <ligand>
        <name>ATP</name>
        <dbReference type="ChEBI" id="CHEBI:30616"/>
    </ligand>
</feature>
<comment type="cofactor">
    <cofactor evidence="8">
        <name>Mg(2+)</name>
        <dbReference type="ChEBI" id="CHEBI:18420"/>
    </cofactor>
    <cofactor evidence="8">
        <name>Mn(2+)</name>
        <dbReference type="ChEBI" id="CHEBI:29035"/>
    </cofactor>
</comment>
<dbReference type="Pfam" id="PF02696">
    <property type="entry name" value="SelO"/>
    <property type="match status" value="1"/>
</dbReference>
<dbReference type="NCBIfam" id="NF000658">
    <property type="entry name" value="PRK00029.1"/>
    <property type="match status" value="1"/>
</dbReference>
<feature type="binding site" evidence="8">
    <location>
        <position position="252"/>
    </location>
    <ligand>
        <name>Mg(2+)</name>
        <dbReference type="ChEBI" id="CHEBI:18420"/>
    </ligand>
</feature>
<keyword evidence="7 8" id="KW-0460">Magnesium</keyword>
<sequence length="488" mass="54322">MDIPTAPLGQSFATLPDRFFAPVAPSPVTAPAWMSFNQQLAAELGLDLDYWQGEEGLHVLAGNKIVPQSQPVAMAYAGHQFGNWVPQLGDGRAHILGDVTNASGQVFDLQLKGSGPTPFSRNGDGRAAIGPVLREYVMSEAMHHLGVPTTRALAAISTGERVQRETGLPGAIITRIATSFVRVGTFQYFMARGEHEALAQLADFVIQRHYPALEGDAHKYPKLLEAIIARQAELIAKWQLIGFIHGVMNTDNMAVSGETIDYGPCAFMDHYHPETVFSSIDEFGRYAYHNQPRIARWNLGVLAQCFLPILHDNEDAAVQLAQDAINEFAPLYDQAFQTGLCRKIGLRFTKDNMALAVAFLDLLQKHNQDFTNSFRALATLDPAEIEVNSNRFEGEGWRDWLGKWAAAHDNEDASLAARQDMMRTCNPRFIPRNHVMERMIEEAKGGDLSLFNTLNQVYQRPYDDQPEFDDFTAPPTNEERVLRTFCGT</sequence>
<evidence type="ECO:0000313" key="9">
    <source>
        <dbReference type="EMBL" id="AVX05897.1"/>
    </source>
</evidence>
<comment type="catalytic activity">
    <reaction evidence="8">
        <text>L-threonyl-[protein] + ATP = 3-O-(5'-adenylyl)-L-threonyl-[protein] + diphosphate</text>
        <dbReference type="Rhea" id="RHEA:54292"/>
        <dbReference type="Rhea" id="RHEA-COMP:11060"/>
        <dbReference type="Rhea" id="RHEA-COMP:13847"/>
        <dbReference type="ChEBI" id="CHEBI:30013"/>
        <dbReference type="ChEBI" id="CHEBI:30616"/>
        <dbReference type="ChEBI" id="CHEBI:33019"/>
        <dbReference type="ChEBI" id="CHEBI:138113"/>
        <dbReference type="EC" id="2.7.7.108"/>
    </reaction>
</comment>
<dbReference type="STRING" id="1122213.GCA_000423365_02701"/>
<dbReference type="PANTHER" id="PTHR32057">
    <property type="entry name" value="PROTEIN ADENYLYLTRANSFERASE SELO, MITOCHONDRIAL"/>
    <property type="match status" value="1"/>
</dbReference>
<dbReference type="HAMAP" id="MF_00692">
    <property type="entry name" value="SelO"/>
    <property type="match status" value="1"/>
</dbReference>
<keyword evidence="2 8" id="KW-0808">Transferase</keyword>
<feature type="binding site" evidence="8">
    <location>
        <position position="91"/>
    </location>
    <ligand>
        <name>ATP</name>
        <dbReference type="ChEBI" id="CHEBI:30616"/>
    </ligand>
</feature>
<dbReference type="RefSeq" id="WP_117396636.1">
    <property type="nucleotide sequence ID" value="NZ_CP021330.1"/>
</dbReference>
<feature type="binding site" evidence="8">
    <location>
        <position position="175"/>
    </location>
    <ligand>
        <name>ATP</name>
        <dbReference type="ChEBI" id="CHEBI:30616"/>
    </ligand>
</feature>
<dbReference type="EC" id="2.7.7.108" evidence="8"/>
<comment type="function">
    <text evidence="8">Nucleotidyltransferase involved in the post-translational modification of proteins. It can catalyze the addition of adenosine monophosphate (AMP) or uridine monophosphate (UMP) to a protein, resulting in modifications known as AMPylation and UMPylation.</text>
</comment>
<evidence type="ECO:0000256" key="8">
    <source>
        <dbReference type="HAMAP-Rule" id="MF_00692"/>
    </source>
</evidence>
<feature type="binding site" evidence="8">
    <location>
        <position position="182"/>
    </location>
    <ligand>
        <name>ATP</name>
        <dbReference type="ChEBI" id="CHEBI:30616"/>
    </ligand>
</feature>
<evidence type="ECO:0000256" key="1">
    <source>
        <dbReference type="ARBA" id="ARBA00009747"/>
    </source>
</evidence>
<comment type="catalytic activity">
    <reaction evidence="8">
        <text>L-histidyl-[protein] + UTP = N(tele)-(5'-uridylyl)-L-histidyl-[protein] + diphosphate</text>
        <dbReference type="Rhea" id="RHEA:83891"/>
        <dbReference type="Rhea" id="RHEA-COMP:9745"/>
        <dbReference type="Rhea" id="RHEA-COMP:20239"/>
        <dbReference type="ChEBI" id="CHEBI:29979"/>
        <dbReference type="ChEBI" id="CHEBI:33019"/>
        <dbReference type="ChEBI" id="CHEBI:46398"/>
        <dbReference type="ChEBI" id="CHEBI:233474"/>
    </reaction>
</comment>
<protein>
    <recommendedName>
        <fullName evidence="8">Protein nucleotidyltransferase YdiU</fullName>
        <ecNumber evidence="8">2.7.7.-</ecNumber>
    </recommendedName>
    <alternativeName>
        <fullName evidence="8">Protein adenylyltransferase YdiU</fullName>
        <ecNumber evidence="8">2.7.7.108</ecNumber>
    </alternativeName>
    <alternativeName>
        <fullName evidence="8">Protein uridylyltransferase YdiU</fullName>
        <ecNumber evidence="8">2.7.7.-</ecNumber>
    </alternativeName>
</protein>
<evidence type="ECO:0000256" key="7">
    <source>
        <dbReference type="ARBA" id="ARBA00022842"/>
    </source>
</evidence>
<gene>
    <name evidence="8" type="primary">ydiU</name>
    <name evidence="8" type="synonym">selO</name>
    <name evidence="9" type="ORF">MXMO3_03393</name>
</gene>
<evidence type="ECO:0000256" key="6">
    <source>
        <dbReference type="ARBA" id="ARBA00022840"/>
    </source>
</evidence>
<feature type="binding site" evidence="8">
    <location>
        <position position="261"/>
    </location>
    <ligand>
        <name>ATP</name>
        <dbReference type="ChEBI" id="CHEBI:30616"/>
    </ligand>
</feature>
<dbReference type="Proteomes" id="UP000258927">
    <property type="component" value="Chromosome"/>
</dbReference>
<keyword evidence="5 8" id="KW-0547">Nucleotide-binding</keyword>
<comment type="catalytic activity">
    <reaction evidence="8">
        <text>L-tyrosyl-[protein] + ATP = O-(5'-adenylyl)-L-tyrosyl-[protein] + diphosphate</text>
        <dbReference type="Rhea" id="RHEA:54288"/>
        <dbReference type="Rhea" id="RHEA-COMP:10136"/>
        <dbReference type="Rhea" id="RHEA-COMP:13846"/>
        <dbReference type="ChEBI" id="CHEBI:30616"/>
        <dbReference type="ChEBI" id="CHEBI:33019"/>
        <dbReference type="ChEBI" id="CHEBI:46858"/>
        <dbReference type="ChEBI" id="CHEBI:83624"/>
        <dbReference type="EC" id="2.7.7.108"/>
    </reaction>
</comment>
<evidence type="ECO:0000256" key="4">
    <source>
        <dbReference type="ARBA" id="ARBA00022723"/>
    </source>
</evidence>
<feature type="binding site" evidence="8">
    <location>
        <position position="112"/>
    </location>
    <ligand>
        <name>ATP</name>
        <dbReference type="ChEBI" id="CHEBI:30616"/>
    </ligand>
</feature>
<proteinExistence type="inferred from homology"/>
<feature type="binding site" evidence="8">
    <location>
        <position position="89"/>
    </location>
    <ligand>
        <name>ATP</name>
        <dbReference type="ChEBI" id="CHEBI:30616"/>
    </ligand>
</feature>
<dbReference type="InterPro" id="IPR003846">
    <property type="entry name" value="SelO"/>
</dbReference>
<dbReference type="GO" id="GO:0000287">
    <property type="term" value="F:magnesium ion binding"/>
    <property type="evidence" value="ECO:0007669"/>
    <property type="project" value="UniProtKB-UniRule"/>
</dbReference>
<name>A0A2R4MIQ1_9HYPH</name>
<feature type="binding site" evidence="8">
    <location>
        <position position="261"/>
    </location>
    <ligand>
        <name>Mg(2+)</name>
        <dbReference type="ChEBI" id="CHEBI:18420"/>
    </ligand>
</feature>
<reference evidence="9 10" key="1">
    <citation type="submission" date="2017-05" db="EMBL/GenBank/DDBJ databases">
        <title>Genome Analysis of Maritalea myrionectae HL2708#5.</title>
        <authorList>
            <consortium name="Cotde Inc.-PKNU"/>
            <person name="Jang D."/>
            <person name="Oh H.-M."/>
        </authorList>
    </citation>
    <scope>NUCLEOTIDE SEQUENCE [LARGE SCALE GENOMIC DNA]</scope>
    <source>
        <strain evidence="9 10">HL2708#5</strain>
    </source>
</reference>
<dbReference type="PANTHER" id="PTHR32057:SF14">
    <property type="entry name" value="PROTEIN ADENYLYLTRANSFERASE SELO, MITOCHONDRIAL"/>
    <property type="match status" value="1"/>
</dbReference>
<comment type="catalytic activity">
    <reaction evidence="8">
        <text>L-seryl-[protein] + UTP = O-(5'-uridylyl)-L-seryl-[protein] + diphosphate</text>
        <dbReference type="Rhea" id="RHEA:64604"/>
        <dbReference type="Rhea" id="RHEA-COMP:9863"/>
        <dbReference type="Rhea" id="RHEA-COMP:16635"/>
        <dbReference type="ChEBI" id="CHEBI:29999"/>
        <dbReference type="ChEBI" id="CHEBI:33019"/>
        <dbReference type="ChEBI" id="CHEBI:46398"/>
        <dbReference type="ChEBI" id="CHEBI:156051"/>
    </reaction>
</comment>
<dbReference type="GO" id="GO:0005524">
    <property type="term" value="F:ATP binding"/>
    <property type="evidence" value="ECO:0007669"/>
    <property type="project" value="UniProtKB-UniRule"/>
</dbReference>